<evidence type="ECO:0000313" key="3">
    <source>
        <dbReference type="Proteomes" id="UP000292685"/>
    </source>
</evidence>
<dbReference type="Proteomes" id="UP000292685">
    <property type="component" value="Unassembled WGS sequence"/>
</dbReference>
<dbReference type="OrthoDB" id="4824241at2"/>
<dbReference type="RefSeq" id="WP_130449116.1">
    <property type="nucleotide sequence ID" value="NZ_SHLA01000001.1"/>
</dbReference>
<sequence>MNSLPAHLSHNALGRIVTEWANVIGVPPQDVSRDEWILVERADLDAVVAVNVDGFGFAAAPPRVLDLLRNAPPESLLDAAGLARRLPAGAHPIGRADLLFADRVPPLRRLNVREAAPADVVAVRGRVSASEWEESGIEETERKWAAMDSAGSPAAIAGFKRWRSELAQMAVLADPRHRGAGCAYAAAAVATQETVRAGLIAQWRSRQGNDASRRLAQRLGFTHCGVQAAVELS</sequence>
<feature type="domain" description="N-acetyltransferase" evidence="1">
    <location>
        <begin position="131"/>
        <end position="221"/>
    </location>
</feature>
<protein>
    <recommendedName>
        <fullName evidence="1">N-acetyltransferase domain-containing protein</fullName>
    </recommendedName>
</protein>
<evidence type="ECO:0000259" key="1">
    <source>
        <dbReference type="Pfam" id="PF00583"/>
    </source>
</evidence>
<dbReference type="Pfam" id="PF00583">
    <property type="entry name" value="Acetyltransf_1"/>
    <property type="match status" value="1"/>
</dbReference>
<comment type="caution">
    <text evidence="2">The sequence shown here is derived from an EMBL/GenBank/DDBJ whole genome shotgun (WGS) entry which is preliminary data.</text>
</comment>
<dbReference type="SUPFAM" id="SSF55729">
    <property type="entry name" value="Acyl-CoA N-acyltransferases (Nat)"/>
    <property type="match status" value="1"/>
</dbReference>
<organism evidence="2 3">
    <name type="scientific">Zhihengliuella halotolerans</name>
    <dbReference type="NCBI Taxonomy" id="370736"/>
    <lineage>
        <taxon>Bacteria</taxon>
        <taxon>Bacillati</taxon>
        <taxon>Actinomycetota</taxon>
        <taxon>Actinomycetes</taxon>
        <taxon>Micrococcales</taxon>
        <taxon>Micrococcaceae</taxon>
        <taxon>Zhihengliuella</taxon>
    </lineage>
</organism>
<dbReference type="GO" id="GO:0016747">
    <property type="term" value="F:acyltransferase activity, transferring groups other than amino-acyl groups"/>
    <property type="evidence" value="ECO:0007669"/>
    <property type="project" value="InterPro"/>
</dbReference>
<proteinExistence type="predicted"/>
<name>A0A4Q8AA25_9MICC</name>
<dbReference type="EMBL" id="SHLA01000001">
    <property type="protein sequence ID" value="RZU60947.1"/>
    <property type="molecule type" value="Genomic_DNA"/>
</dbReference>
<dbReference type="InterPro" id="IPR000182">
    <property type="entry name" value="GNAT_dom"/>
</dbReference>
<reference evidence="2 3" key="1">
    <citation type="submission" date="2019-02" db="EMBL/GenBank/DDBJ databases">
        <title>Sequencing the genomes of 1000 actinobacteria strains.</title>
        <authorList>
            <person name="Klenk H.-P."/>
        </authorList>
    </citation>
    <scope>NUCLEOTIDE SEQUENCE [LARGE SCALE GENOMIC DNA]</scope>
    <source>
        <strain evidence="2 3">DSM 17364</strain>
    </source>
</reference>
<keyword evidence="3" id="KW-1185">Reference proteome</keyword>
<accession>A0A4Q8AA25</accession>
<gene>
    <name evidence="2" type="ORF">EV380_0501</name>
</gene>
<evidence type="ECO:0000313" key="2">
    <source>
        <dbReference type="EMBL" id="RZU60947.1"/>
    </source>
</evidence>
<dbReference type="AlphaFoldDB" id="A0A4Q8AA25"/>
<dbReference type="InterPro" id="IPR016181">
    <property type="entry name" value="Acyl_CoA_acyltransferase"/>
</dbReference>
<dbReference type="Gene3D" id="3.40.630.30">
    <property type="match status" value="1"/>
</dbReference>